<gene>
    <name evidence="3" type="ORF">PVAND_003246</name>
</gene>
<protein>
    <recommendedName>
        <fullName evidence="5">Ionotropic receptor</fullName>
    </recommendedName>
</protein>
<keyword evidence="1" id="KW-0472">Membrane</keyword>
<comment type="caution">
    <text evidence="3">The sequence shown here is derived from an EMBL/GenBank/DDBJ whole genome shotgun (WGS) entry which is preliminary data.</text>
</comment>
<evidence type="ECO:0000256" key="2">
    <source>
        <dbReference type="SAM" id="SignalP"/>
    </source>
</evidence>
<sequence>MKALIFFLLISSIQGYKVLKPVVGKSEIVEIVAIKDAARELFVRPNIPFDILAIGNKTSNRFQNNFPKELRFLVFTGNEIVNVPKRLQYLNDSNSNKNKFRLYVYFLHNKTDTIDFFTFESFTPESCNKGRKIVIKRFIKKSRKWIKSFGKIENKFRNFHGCKIVALQTQNSYKDKLRNIHGNTFDILDVVGLKANFSVYRQLSIKDRYGEIFFIAENNLALNPQIISEIKYFHDSSHHMTTTFDDYNKLTLIITKGERYISYEKLLMPFDVTTWCLLVFTLSIVFGVIFMVNQTSKRIQNLLYGESIKFPAFNVLGTFFGISQSRVPVSNFPRMVLMCFILFCLVIRTAYQGVFFELMAADLRKHVPTTIEGLLNENYTTYHIRGGLEFFKRIVEDYLMLDTTFITFPIAMCIKRNRFMYHCINEAVDQIIPAGIPQRWYDEIP</sequence>
<dbReference type="EMBL" id="JADBJN010000003">
    <property type="protein sequence ID" value="KAG5673179.1"/>
    <property type="molecule type" value="Genomic_DNA"/>
</dbReference>
<organism evidence="3 4">
    <name type="scientific">Polypedilum vanderplanki</name>
    <name type="common">Sleeping chironomid midge</name>
    <dbReference type="NCBI Taxonomy" id="319348"/>
    <lineage>
        <taxon>Eukaryota</taxon>
        <taxon>Metazoa</taxon>
        <taxon>Ecdysozoa</taxon>
        <taxon>Arthropoda</taxon>
        <taxon>Hexapoda</taxon>
        <taxon>Insecta</taxon>
        <taxon>Pterygota</taxon>
        <taxon>Neoptera</taxon>
        <taxon>Endopterygota</taxon>
        <taxon>Diptera</taxon>
        <taxon>Nematocera</taxon>
        <taxon>Chironomoidea</taxon>
        <taxon>Chironomidae</taxon>
        <taxon>Chironominae</taxon>
        <taxon>Polypedilum</taxon>
        <taxon>Polypedilum</taxon>
    </lineage>
</organism>
<feature type="transmembrane region" description="Helical" evidence="1">
    <location>
        <begin position="335"/>
        <end position="356"/>
    </location>
</feature>
<feature type="signal peptide" evidence="2">
    <location>
        <begin position="1"/>
        <end position="15"/>
    </location>
</feature>
<keyword evidence="4" id="KW-1185">Reference proteome</keyword>
<reference evidence="3" key="1">
    <citation type="submission" date="2021-03" db="EMBL/GenBank/DDBJ databases">
        <title>Chromosome level genome of the anhydrobiotic midge Polypedilum vanderplanki.</title>
        <authorList>
            <person name="Yoshida Y."/>
            <person name="Kikawada T."/>
            <person name="Gusev O."/>
        </authorList>
    </citation>
    <scope>NUCLEOTIDE SEQUENCE</scope>
    <source>
        <strain evidence="3">NIAS01</strain>
        <tissue evidence="3">Whole body or cell culture</tissue>
    </source>
</reference>
<dbReference type="Gene3D" id="1.10.287.70">
    <property type="match status" value="1"/>
</dbReference>
<evidence type="ECO:0000256" key="1">
    <source>
        <dbReference type="SAM" id="Phobius"/>
    </source>
</evidence>
<feature type="chain" id="PRO_5039896920" description="Ionotropic receptor" evidence="2">
    <location>
        <begin position="16"/>
        <end position="445"/>
    </location>
</feature>
<feature type="transmembrane region" description="Helical" evidence="1">
    <location>
        <begin position="272"/>
        <end position="291"/>
    </location>
</feature>
<name>A0A9J6BUJ7_POLVA</name>
<keyword evidence="1" id="KW-1133">Transmembrane helix</keyword>
<dbReference type="OrthoDB" id="6614738at2759"/>
<evidence type="ECO:0000313" key="4">
    <source>
        <dbReference type="Proteomes" id="UP001107558"/>
    </source>
</evidence>
<evidence type="ECO:0008006" key="5">
    <source>
        <dbReference type="Google" id="ProtNLM"/>
    </source>
</evidence>
<keyword evidence="2" id="KW-0732">Signal</keyword>
<evidence type="ECO:0000313" key="3">
    <source>
        <dbReference type="EMBL" id="KAG5673179.1"/>
    </source>
</evidence>
<keyword evidence="1" id="KW-0812">Transmembrane</keyword>
<accession>A0A9J6BUJ7</accession>
<dbReference type="AlphaFoldDB" id="A0A9J6BUJ7"/>
<proteinExistence type="predicted"/>
<feature type="transmembrane region" description="Helical" evidence="1">
    <location>
        <begin position="303"/>
        <end position="323"/>
    </location>
</feature>
<dbReference type="Proteomes" id="UP001107558">
    <property type="component" value="Chromosome 3"/>
</dbReference>